<organism evidence="5 6">
    <name type="scientific">Pseudomaricurvus hydrocarbonicus</name>
    <dbReference type="NCBI Taxonomy" id="1470433"/>
    <lineage>
        <taxon>Bacteria</taxon>
        <taxon>Pseudomonadati</taxon>
        <taxon>Pseudomonadota</taxon>
        <taxon>Gammaproteobacteria</taxon>
        <taxon>Cellvibrionales</taxon>
        <taxon>Cellvibrionaceae</taxon>
        <taxon>Pseudomaricurvus</taxon>
    </lineage>
</organism>
<dbReference type="InterPro" id="IPR006143">
    <property type="entry name" value="RND_pump_MFP"/>
</dbReference>
<dbReference type="Pfam" id="PF25954">
    <property type="entry name" value="Beta-barrel_RND_2"/>
    <property type="match status" value="1"/>
</dbReference>
<dbReference type="GO" id="GO:1990281">
    <property type="term" value="C:efflux pump complex"/>
    <property type="evidence" value="ECO:0007669"/>
    <property type="project" value="TreeGrafter"/>
</dbReference>
<dbReference type="EMBL" id="JAAONZ010000003">
    <property type="protein sequence ID" value="NHO65044.1"/>
    <property type="molecule type" value="Genomic_DNA"/>
</dbReference>
<evidence type="ECO:0000259" key="4">
    <source>
        <dbReference type="Pfam" id="PF25954"/>
    </source>
</evidence>
<dbReference type="AlphaFoldDB" id="A0A9E5JTJ8"/>
<proteinExistence type="inferred from homology"/>
<comment type="similarity">
    <text evidence="1">Belongs to the membrane fusion protein (MFP) (TC 8.A.1) family.</text>
</comment>
<dbReference type="SUPFAM" id="SSF111369">
    <property type="entry name" value="HlyD-like secretion proteins"/>
    <property type="match status" value="1"/>
</dbReference>
<dbReference type="Gene3D" id="2.40.30.170">
    <property type="match status" value="1"/>
</dbReference>
<evidence type="ECO:0000259" key="3">
    <source>
        <dbReference type="Pfam" id="PF25917"/>
    </source>
</evidence>
<protein>
    <submittedName>
        <fullName evidence="5">Efflux RND transporter periplasmic adaptor subunit</fullName>
    </submittedName>
</protein>
<keyword evidence="2" id="KW-0472">Membrane</keyword>
<dbReference type="GO" id="GO:0015562">
    <property type="term" value="F:efflux transmembrane transporter activity"/>
    <property type="evidence" value="ECO:0007669"/>
    <property type="project" value="TreeGrafter"/>
</dbReference>
<feature type="domain" description="CusB-like beta-barrel" evidence="4">
    <location>
        <begin position="219"/>
        <end position="285"/>
    </location>
</feature>
<evidence type="ECO:0000256" key="2">
    <source>
        <dbReference type="SAM" id="Phobius"/>
    </source>
</evidence>
<keyword evidence="2" id="KW-0812">Transmembrane</keyword>
<evidence type="ECO:0000313" key="5">
    <source>
        <dbReference type="EMBL" id="NHO65044.1"/>
    </source>
</evidence>
<dbReference type="InterPro" id="IPR058792">
    <property type="entry name" value="Beta-barrel_RND_2"/>
</dbReference>
<keyword evidence="6" id="KW-1185">Reference proteome</keyword>
<dbReference type="Proteomes" id="UP000787472">
    <property type="component" value="Unassembled WGS sequence"/>
</dbReference>
<gene>
    <name evidence="5" type="ORF">G8770_05755</name>
</gene>
<evidence type="ECO:0000256" key="1">
    <source>
        <dbReference type="ARBA" id="ARBA00009477"/>
    </source>
</evidence>
<dbReference type="Gene3D" id="2.40.50.100">
    <property type="match status" value="1"/>
</dbReference>
<dbReference type="PANTHER" id="PTHR30469:SF29">
    <property type="entry name" value="BLR2860 PROTEIN"/>
    <property type="match status" value="1"/>
</dbReference>
<evidence type="ECO:0000313" key="6">
    <source>
        <dbReference type="Proteomes" id="UP000787472"/>
    </source>
</evidence>
<keyword evidence="2" id="KW-1133">Transmembrane helix</keyword>
<feature type="domain" description="Multidrug resistance protein MdtA-like barrel-sandwich hybrid" evidence="3">
    <location>
        <begin position="82"/>
        <end position="208"/>
    </location>
</feature>
<reference evidence="5" key="1">
    <citation type="submission" date="2020-03" db="EMBL/GenBank/DDBJ databases">
        <authorList>
            <person name="Guo F."/>
        </authorList>
    </citation>
    <scope>NUCLEOTIDE SEQUENCE</scope>
    <source>
        <strain evidence="5">JCM 30134</strain>
    </source>
</reference>
<dbReference type="NCBIfam" id="TIGR01730">
    <property type="entry name" value="RND_mfp"/>
    <property type="match status" value="1"/>
</dbReference>
<sequence>MKAIKQYLSYIWSNRNYRISAYLAVLTLVWLGSGLVVSSSEDNVVQPHAKPLPKKTLVRARYIDAQFYQPEVNIRARTQANRQVSLRAELSGKVIALPLAEGQTVTAGEVVCELALEDRELRLLEARSVVAQAQLEYDGALRLKSGGYQSATAIAAAKARLDSAKAAQLRSKLDLENVKLRAPFSGVVDSYTVDVGDFMERGDECGVLLDLDPLIVRGQVSETEVNRLQRGKKAYAHLLTGEHVEGVVSLVGFGSDEVTRTFPVEVRVDNPELSLRSGITTNLSVPTEGVSAHVISSSLLSLDDEGQVGVRILSDDRRVEFVRVNLIGDHKQGVWVTGLPPHALLITVGQEYVSQGEVVDVTIDEPSEVKASVEGMAAYREVQPVSALTLPEPASGAAEL</sequence>
<dbReference type="PANTHER" id="PTHR30469">
    <property type="entry name" value="MULTIDRUG RESISTANCE PROTEIN MDTA"/>
    <property type="match status" value="1"/>
</dbReference>
<dbReference type="InterPro" id="IPR058625">
    <property type="entry name" value="MdtA-like_BSH"/>
</dbReference>
<dbReference type="RefSeq" id="WP_167183061.1">
    <property type="nucleotide sequence ID" value="NZ_JAAONZ010000003.1"/>
</dbReference>
<feature type="transmembrane region" description="Helical" evidence="2">
    <location>
        <begin position="21"/>
        <end position="40"/>
    </location>
</feature>
<comment type="caution">
    <text evidence="5">The sequence shown here is derived from an EMBL/GenBank/DDBJ whole genome shotgun (WGS) entry which is preliminary data.</text>
</comment>
<dbReference type="Pfam" id="PF25917">
    <property type="entry name" value="BSH_RND"/>
    <property type="match status" value="1"/>
</dbReference>
<name>A0A9E5JTJ8_9GAMM</name>
<accession>A0A9E5JTJ8</accession>